<keyword evidence="3" id="KW-1185">Reference proteome</keyword>
<evidence type="ECO:0000313" key="2">
    <source>
        <dbReference type="EMBL" id="UJO15462.1"/>
    </source>
</evidence>
<accession>A0A9Q8LDM3</accession>
<evidence type="ECO:0000313" key="3">
    <source>
        <dbReference type="Proteomes" id="UP000756132"/>
    </source>
</evidence>
<dbReference type="GeneID" id="71988397"/>
<feature type="domain" description="DUF6604" evidence="1">
    <location>
        <begin position="15"/>
        <end position="255"/>
    </location>
</feature>
<reference evidence="2" key="1">
    <citation type="submission" date="2021-12" db="EMBL/GenBank/DDBJ databases">
        <authorList>
            <person name="Zaccaron A."/>
            <person name="Stergiopoulos I."/>
        </authorList>
    </citation>
    <scope>NUCLEOTIDE SEQUENCE</scope>
    <source>
        <strain evidence="2">Race5_Kim</strain>
    </source>
</reference>
<reference evidence="2" key="2">
    <citation type="journal article" date="2022" name="Microb. Genom.">
        <title>A chromosome-scale genome assembly of the tomato pathogen Cladosporium fulvum reveals a compartmentalized genome architecture and the presence of a dispensable chromosome.</title>
        <authorList>
            <person name="Zaccaron A.Z."/>
            <person name="Chen L.H."/>
            <person name="Samaras A."/>
            <person name="Stergiopoulos I."/>
        </authorList>
    </citation>
    <scope>NUCLEOTIDE SEQUENCE</scope>
    <source>
        <strain evidence="2">Race5_Kim</strain>
    </source>
</reference>
<dbReference type="KEGG" id="ffu:CLAFUR5_08519"/>
<dbReference type="InterPro" id="IPR046539">
    <property type="entry name" value="DUF6604"/>
</dbReference>
<dbReference type="AlphaFoldDB" id="A0A9Q8LDM3"/>
<dbReference type="Proteomes" id="UP000756132">
    <property type="component" value="Chromosome 3"/>
</dbReference>
<proteinExistence type="predicted"/>
<dbReference type="Pfam" id="PF20253">
    <property type="entry name" value="DUF6604"/>
    <property type="match status" value="1"/>
</dbReference>
<dbReference type="PANTHER" id="PTHR38795">
    <property type="entry name" value="DUF6604 DOMAIN-CONTAINING PROTEIN"/>
    <property type="match status" value="1"/>
</dbReference>
<dbReference type="PROSITE" id="PS51257">
    <property type="entry name" value="PROKAR_LIPOPROTEIN"/>
    <property type="match status" value="1"/>
</dbReference>
<dbReference type="PANTHER" id="PTHR38795:SF1">
    <property type="entry name" value="DUF6604 DOMAIN-CONTAINING PROTEIN"/>
    <property type="match status" value="1"/>
</dbReference>
<evidence type="ECO:0000259" key="1">
    <source>
        <dbReference type="Pfam" id="PF20253"/>
    </source>
</evidence>
<protein>
    <recommendedName>
        <fullName evidence="1">DUF6604 domain-containing protein</fullName>
    </recommendedName>
</protein>
<dbReference type="EMBL" id="CP090165">
    <property type="protein sequence ID" value="UJO15462.1"/>
    <property type="molecule type" value="Genomic_DNA"/>
</dbReference>
<gene>
    <name evidence="2" type="ORF">CLAFUR5_08519</name>
</gene>
<sequence>MPERVRPSAVSRYEQYKSDSADLVAWLVSTAASCGYGDPKQTSKRPVPVDKLLKCAQAIAKRRPFVPIPGNIVEKTEAIIQGRRLHALDLREQGGGDDGGSSRAEKESKVEAGHRYMVDVLVRVKGVLVEARKVQRQWREENAPKRVVSCDSEVEGEAPELRGKFEGLELEEPAEMPLGAPAMVREAAKPEIALAVDPAQESCFVLFCYLHDMYDIRIWIRQLWQDYARGEISLLCATSSTEQAFACIRSTENSLRESFKKSGYGSARELYFVYCDLAVKNFQEGKDFYHEEGNRIARQHLCVAAYTLVTVAIHECKRARTAQFSDHTYEQSDEATEVSKGHPFARVLLERVVDLATHWDWKDEFAVLFSDFDGKYDGDYYMWIRSTILCQCYMDIYDIVGDPSNLVLDQLEQTVQDAKNEVDRLVQVKKKVRGPPSFLENIDSYVSALYKEGDLVELAGSASVQQTDSRDTAKMRLRKAFPVGAGDSLRLLKLHVLQVSAIVANDGWVILSLAYLYRAAHRFGLLTINWPDLDWFITLQSRTKPLFLEVAPHADPMAHGRLFKLSRGVPTDDSVKKMRSARPQNYWLQQADKLEQFDVTKNIGYDDWIYHEVLYRIADETYPAQSKHFENKYKSLELLNAFKASFIKDEPEMNFSYLSFYNSCAILLNKMATLVGKRIPARFRDDFGIDMEVTKALLDEAGAAKITGQAMMTTQLALVAKIIEKHVKEEGDKLTQAAFDRSSGTIAEDRRPKLPIA</sequence>
<organism evidence="2 3">
    <name type="scientific">Passalora fulva</name>
    <name type="common">Tomato leaf mold</name>
    <name type="synonym">Cladosporium fulvum</name>
    <dbReference type="NCBI Taxonomy" id="5499"/>
    <lineage>
        <taxon>Eukaryota</taxon>
        <taxon>Fungi</taxon>
        <taxon>Dikarya</taxon>
        <taxon>Ascomycota</taxon>
        <taxon>Pezizomycotina</taxon>
        <taxon>Dothideomycetes</taxon>
        <taxon>Dothideomycetidae</taxon>
        <taxon>Mycosphaerellales</taxon>
        <taxon>Mycosphaerellaceae</taxon>
        <taxon>Fulvia</taxon>
    </lineage>
</organism>
<dbReference type="RefSeq" id="XP_047759828.1">
    <property type="nucleotide sequence ID" value="XM_047907667.1"/>
</dbReference>
<name>A0A9Q8LDM3_PASFU</name>
<dbReference type="OrthoDB" id="5238236at2759"/>